<dbReference type="SUPFAM" id="SSF53474">
    <property type="entry name" value="alpha/beta-Hydrolases"/>
    <property type="match status" value="1"/>
</dbReference>
<dbReference type="InterPro" id="IPR029058">
    <property type="entry name" value="AB_hydrolase_fold"/>
</dbReference>
<gene>
    <name evidence="1" type="ORF">NJ959_30195</name>
</gene>
<feature type="non-terminal residue" evidence="1">
    <location>
        <position position="1"/>
    </location>
</feature>
<proteinExistence type="predicted"/>
<comment type="caution">
    <text evidence="1">The sequence shown here is derived from an EMBL/GenBank/DDBJ whole genome shotgun (WGS) entry which is preliminary data.</text>
</comment>
<dbReference type="RefSeq" id="WP_254015408.1">
    <property type="nucleotide sequence ID" value="NZ_JAMZMM010000753.1"/>
</dbReference>
<protein>
    <recommendedName>
        <fullName evidence="3">Alpha/beta hydrolase</fullName>
    </recommendedName>
</protein>
<accession>A0AAE3KVK2</accession>
<dbReference type="Proteomes" id="UP001204953">
    <property type="component" value="Unassembled WGS sequence"/>
</dbReference>
<dbReference type="EMBL" id="JAMZMM010000753">
    <property type="protein sequence ID" value="MCP2732707.1"/>
    <property type="molecule type" value="Genomic_DNA"/>
</dbReference>
<dbReference type="AlphaFoldDB" id="A0AAE3KVK2"/>
<evidence type="ECO:0000313" key="2">
    <source>
        <dbReference type="Proteomes" id="UP001204953"/>
    </source>
</evidence>
<evidence type="ECO:0000313" key="1">
    <source>
        <dbReference type="EMBL" id="MCP2732707.1"/>
    </source>
</evidence>
<sequence>PTSDTERPDRRRGRCGRMVGAIARPRVVARGPARYKAAVLVGGAGHFWLTTENSTYADMIRAIHVEWTTPPTLAQKRRMAEAYLRHAPLDGFHTAATLHGTPTLVIQANADSAVASVLGDVLWERLGKPERWIRAGEHLPLFISLMKDLPTINDWLNAKVPSPRVEPTPAPATP</sequence>
<name>A0AAE3KVK2_9CYAN</name>
<dbReference type="Gene3D" id="3.40.50.1820">
    <property type="entry name" value="alpha/beta hydrolase"/>
    <property type="match status" value="1"/>
</dbReference>
<reference evidence="1" key="1">
    <citation type="submission" date="2022-06" db="EMBL/GenBank/DDBJ databases">
        <title>New cyanobacteria of genus Symplocastrum in benthos of Lake Baikal.</title>
        <authorList>
            <person name="Sorokovikova E."/>
            <person name="Tikhonova I."/>
            <person name="Krasnopeev A."/>
            <person name="Evseev P."/>
            <person name="Gladkikh A."/>
            <person name="Belykh O."/>
        </authorList>
    </citation>
    <scope>NUCLEOTIDE SEQUENCE</scope>
    <source>
        <strain evidence="1">BBK-W-15</strain>
    </source>
</reference>
<organism evidence="1 2">
    <name type="scientific">Limnofasciculus baicalensis BBK-W-15</name>
    <dbReference type="NCBI Taxonomy" id="2699891"/>
    <lineage>
        <taxon>Bacteria</taxon>
        <taxon>Bacillati</taxon>
        <taxon>Cyanobacteriota</taxon>
        <taxon>Cyanophyceae</taxon>
        <taxon>Coleofasciculales</taxon>
        <taxon>Coleofasciculaceae</taxon>
        <taxon>Limnofasciculus</taxon>
        <taxon>Limnofasciculus baicalensis</taxon>
    </lineage>
</organism>
<evidence type="ECO:0008006" key="3">
    <source>
        <dbReference type="Google" id="ProtNLM"/>
    </source>
</evidence>
<keyword evidence="2" id="KW-1185">Reference proteome</keyword>